<dbReference type="InterPro" id="IPR036767">
    <property type="entry name" value="ApaG_sf"/>
</dbReference>
<gene>
    <name evidence="2" type="primary">apaG</name>
    <name evidence="2" type="ORF">DXU93_13545</name>
</gene>
<dbReference type="Pfam" id="PF04379">
    <property type="entry name" value="DUF525"/>
    <property type="match status" value="1"/>
</dbReference>
<comment type="caution">
    <text evidence="2">The sequence shown here is derived from an EMBL/GenBank/DDBJ whole genome shotgun (WGS) entry which is preliminary data.</text>
</comment>
<sequence length="132" mass="14936">MNVAITKGIKITVTALFRSDLTQLKKNLYFFNYSIKIENLSHNRVQLISRYWRIVDSLAPTRIIEGEGVIGEQPVLEPGETHTYTSGCDLSSSLGFMEGYYNFSTINDEGNKTVDFKVDVPRFSLEYGGKLN</sequence>
<evidence type="ECO:0000313" key="2">
    <source>
        <dbReference type="EMBL" id="RFC53449.1"/>
    </source>
</evidence>
<dbReference type="InterPro" id="IPR007474">
    <property type="entry name" value="ApaG_domain"/>
</dbReference>
<dbReference type="PANTHER" id="PTHR47191:SF2">
    <property type="entry name" value="OS05G0170800 PROTEIN"/>
    <property type="match status" value="1"/>
</dbReference>
<feature type="domain" description="ApaG" evidence="1">
    <location>
        <begin position="3"/>
        <end position="132"/>
    </location>
</feature>
<dbReference type="NCBIfam" id="NF003967">
    <property type="entry name" value="PRK05461.1"/>
    <property type="match status" value="1"/>
</dbReference>
<accession>A0A3E1EV59</accession>
<keyword evidence="3" id="KW-1185">Reference proteome</keyword>
<proteinExistence type="predicted"/>
<dbReference type="AlphaFoldDB" id="A0A3E1EV59"/>
<dbReference type="OrthoDB" id="9795226at2"/>
<name>A0A3E1EV59_9FLAO</name>
<evidence type="ECO:0000313" key="3">
    <source>
        <dbReference type="Proteomes" id="UP000257127"/>
    </source>
</evidence>
<dbReference type="PROSITE" id="PS51087">
    <property type="entry name" value="APAG"/>
    <property type="match status" value="1"/>
</dbReference>
<dbReference type="Gene3D" id="2.60.40.1470">
    <property type="entry name" value="ApaG domain"/>
    <property type="match status" value="1"/>
</dbReference>
<protein>
    <submittedName>
        <fullName evidence="2">Co2+/Mg2+ efflux protein ApaG</fullName>
    </submittedName>
</protein>
<dbReference type="RefSeq" id="WP_116881841.1">
    <property type="nucleotide sequence ID" value="NZ_QURB01000009.1"/>
</dbReference>
<dbReference type="EMBL" id="QURB01000009">
    <property type="protein sequence ID" value="RFC53449.1"/>
    <property type="molecule type" value="Genomic_DNA"/>
</dbReference>
<dbReference type="Proteomes" id="UP000257127">
    <property type="component" value="Unassembled WGS sequence"/>
</dbReference>
<dbReference type="PANTHER" id="PTHR47191">
    <property type="entry name" value="OS05G0170800 PROTEIN"/>
    <property type="match status" value="1"/>
</dbReference>
<evidence type="ECO:0000259" key="1">
    <source>
        <dbReference type="PROSITE" id="PS51087"/>
    </source>
</evidence>
<dbReference type="SUPFAM" id="SSF110069">
    <property type="entry name" value="ApaG-like"/>
    <property type="match status" value="1"/>
</dbReference>
<organism evidence="2 3">
    <name type="scientific">Brumimicrobium aurantiacum</name>
    <dbReference type="NCBI Taxonomy" id="1737063"/>
    <lineage>
        <taxon>Bacteria</taxon>
        <taxon>Pseudomonadati</taxon>
        <taxon>Bacteroidota</taxon>
        <taxon>Flavobacteriia</taxon>
        <taxon>Flavobacteriales</taxon>
        <taxon>Crocinitomicaceae</taxon>
        <taxon>Brumimicrobium</taxon>
    </lineage>
</organism>
<dbReference type="InterPro" id="IPR050718">
    <property type="entry name" value="ApaG-like"/>
</dbReference>
<reference evidence="2 3" key="1">
    <citation type="submission" date="2018-08" db="EMBL/GenBank/DDBJ databases">
        <title>The draft genome squence of Brumimicrobium sp. N62.</title>
        <authorList>
            <person name="Du Z.-J."/>
            <person name="Luo H.-R."/>
        </authorList>
    </citation>
    <scope>NUCLEOTIDE SEQUENCE [LARGE SCALE GENOMIC DNA]</scope>
    <source>
        <strain evidence="2 3">N62</strain>
    </source>
</reference>